<dbReference type="AlphaFoldDB" id="A0AA38W4N8"/>
<dbReference type="PANTHER" id="PTHR31973:SF187">
    <property type="entry name" value="MUTATOR TRANSPOSASE MUDRA PROTEIN"/>
    <property type="match status" value="1"/>
</dbReference>
<keyword evidence="1" id="KW-0479">Metal-binding</keyword>
<evidence type="ECO:0000256" key="5">
    <source>
        <dbReference type="SAM" id="MobiDB-lite"/>
    </source>
</evidence>
<dbReference type="EMBL" id="JARYMX010000008">
    <property type="protein sequence ID" value="KAJ9537409.1"/>
    <property type="molecule type" value="Genomic_DNA"/>
</dbReference>
<comment type="caution">
    <text evidence="7">The sequence shown here is derived from an EMBL/GenBank/DDBJ whole genome shotgun (WGS) entry which is preliminary data.</text>
</comment>
<reference evidence="7" key="1">
    <citation type="submission" date="2023-03" db="EMBL/GenBank/DDBJ databases">
        <title>Chromosome-scale reference genome and RAD-based genetic map of yellow starthistle (Centaurea solstitialis) reveal putative structural variation and QTLs associated with invader traits.</title>
        <authorList>
            <person name="Reatini B."/>
            <person name="Cang F.A."/>
            <person name="Jiang Q."/>
            <person name="Mckibben M.T.W."/>
            <person name="Barker M.S."/>
            <person name="Rieseberg L.H."/>
            <person name="Dlugosch K.M."/>
        </authorList>
    </citation>
    <scope>NUCLEOTIDE SEQUENCE</scope>
    <source>
        <strain evidence="7">CAN-66</strain>
        <tissue evidence="7">Leaf</tissue>
    </source>
</reference>
<evidence type="ECO:0000256" key="1">
    <source>
        <dbReference type="ARBA" id="ARBA00022723"/>
    </source>
</evidence>
<dbReference type="SMART" id="SM00575">
    <property type="entry name" value="ZnF_PMZ"/>
    <property type="match status" value="1"/>
</dbReference>
<dbReference type="GO" id="GO:0008270">
    <property type="term" value="F:zinc ion binding"/>
    <property type="evidence" value="ECO:0007669"/>
    <property type="project" value="UniProtKB-KW"/>
</dbReference>
<dbReference type="PROSITE" id="PS50966">
    <property type="entry name" value="ZF_SWIM"/>
    <property type="match status" value="1"/>
</dbReference>
<keyword evidence="8" id="KW-1185">Reference proteome</keyword>
<protein>
    <recommendedName>
        <fullName evidence="6">SWIM-type domain-containing protein</fullName>
    </recommendedName>
</protein>
<organism evidence="7 8">
    <name type="scientific">Centaurea solstitialis</name>
    <name type="common">yellow star-thistle</name>
    <dbReference type="NCBI Taxonomy" id="347529"/>
    <lineage>
        <taxon>Eukaryota</taxon>
        <taxon>Viridiplantae</taxon>
        <taxon>Streptophyta</taxon>
        <taxon>Embryophyta</taxon>
        <taxon>Tracheophyta</taxon>
        <taxon>Spermatophyta</taxon>
        <taxon>Magnoliopsida</taxon>
        <taxon>eudicotyledons</taxon>
        <taxon>Gunneridae</taxon>
        <taxon>Pentapetalae</taxon>
        <taxon>asterids</taxon>
        <taxon>campanulids</taxon>
        <taxon>Asterales</taxon>
        <taxon>Asteraceae</taxon>
        <taxon>Carduoideae</taxon>
        <taxon>Cardueae</taxon>
        <taxon>Centaureinae</taxon>
        <taxon>Centaurea</taxon>
    </lineage>
</organism>
<evidence type="ECO:0000313" key="8">
    <source>
        <dbReference type="Proteomes" id="UP001172457"/>
    </source>
</evidence>
<keyword evidence="2 4" id="KW-0863">Zinc-finger</keyword>
<sequence>MHLPMDIPFGLKEVQAKMIVYGMILRSNLRSTVKLGVTTTLMTKSTLIGELLTQLVGIWKQSIFPVAWAVVNVKIKTMGVVLRCCEDLDILCTYMKFRSVYEVKFRNLFWQASKASYPLEFDRIMHEMKTANPGAYDYLMKRDPKTWSRVFFEFHSVCEAVENGFSECFNAIILKVRTKPIITILEAIRVILMERMERMRRISASWSHDICPVVIKRIEAAMRSQRYWQVLPGGPMVFEVRQQSDAFIVDEFNKTCSCRMWQLSGIPCLHAVATICYINKNPQDYVPDWFRRVKYAETYASHICAVQGINQWPPNELNKPLPPKPRTMPGRPKKKRKRAIHEPAPHVGRVSKVGTVITCKICGGEGHNRNGCKKKGTGVEKTSKGKATGKGKAIGKGKGIDKGKEIAMDDGDKREWSQTVGGFMKDARKILRPLQETMASQQEVQGKKVRKQRVKGQLPTRRQAQARISKINMQKKVPGPGNTRDDAMLVD</sequence>
<evidence type="ECO:0000256" key="4">
    <source>
        <dbReference type="PROSITE-ProRule" id="PRU00325"/>
    </source>
</evidence>
<dbReference type="PANTHER" id="PTHR31973">
    <property type="entry name" value="POLYPROTEIN, PUTATIVE-RELATED"/>
    <property type="match status" value="1"/>
</dbReference>
<feature type="region of interest" description="Disordered" evidence="5">
    <location>
        <begin position="315"/>
        <end position="342"/>
    </location>
</feature>
<gene>
    <name evidence="7" type="ORF">OSB04_030142</name>
</gene>
<feature type="domain" description="SWIM-type" evidence="6">
    <location>
        <begin position="238"/>
        <end position="279"/>
    </location>
</feature>
<name>A0AA38W4N8_9ASTR</name>
<dbReference type="Proteomes" id="UP001172457">
    <property type="component" value="Chromosome 8"/>
</dbReference>
<accession>A0AA38W4N8</accession>
<evidence type="ECO:0000313" key="7">
    <source>
        <dbReference type="EMBL" id="KAJ9537409.1"/>
    </source>
</evidence>
<evidence type="ECO:0000256" key="3">
    <source>
        <dbReference type="ARBA" id="ARBA00022833"/>
    </source>
</evidence>
<keyword evidence="3" id="KW-0862">Zinc</keyword>
<feature type="region of interest" description="Disordered" evidence="5">
    <location>
        <begin position="374"/>
        <end position="400"/>
    </location>
</feature>
<feature type="region of interest" description="Disordered" evidence="5">
    <location>
        <begin position="439"/>
        <end position="491"/>
    </location>
</feature>
<dbReference type="InterPro" id="IPR006564">
    <property type="entry name" value="Znf_PMZ"/>
</dbReference>
<dbReference type="Pfam" id="PF04434">
    <property type="entry name" value="SWIM"/>
    <property type="match status" value="1"/>
</dbReference>
<evidence type="ECO:0000256" key="2">
    <source>
        <dbReference type="ARBA" id="ARBA00022771"/>
    </source>
</evidence>
<dbReference type="InterPro" id="IPR007527">
    <property type="entry name" value="Znf_SWIM"/>
</dbReference>
<evidence type="ECO:0000259" key="6">
    <source>
        <dbReference type="PROSITE" id="PS50966"/>
    </source>
</evidence>
<proteinExistence type="predicted"/>